<feature type="compositionally biased region" description="Basic residues" evidence="1">
    <location>
        <begin position="447"/>
        <end position="458"/>
    </location>
</feature>
<evidence type="ECO:0000313" key="3">
    <source>
        <dbReference type="Proteomes" id="UP000238348"/>
    </source>
</evidence>
<dbReference type="AlphaFoldDB" id="A0A2L0EV11"/>
<feature type="compositionally biased region" description="Low complexity" evidence="1">
    <location>
        <begin position="678"/>
        <end position="692"/>
    </location>
</feature>
<proteinExistence type="predicted"/>
<feature type="compositionally biased region" description="Basic and acidic residues" evidence="1">
    <location>
        <begin position="641"/>
        <end position="662"/>
    </location>
</feature>
<name>A0A2L0EV11_SORCE</name>
<dbReference type="EMBL" id="CP012673">
    <property type="protein sequence ID" value="AUX43131.1"/>
    <property type="molecule type" value="Genomic_DNA"/>
</dbReference>
<dbReference type="Proteomes" id="UP000238348">
    <property type="component" value="Chromosome"/>
</dbReference>
<gene>
    <name evidence="2" type="ORF">SOCE26_045740</name>
</gene>
<reference evidence="2 3" key="1">
    <citation type="submission" date="2015-09" db="EMBL/GenBank/DDBJ databases">
        <title>Sorangium comparison.</title>
        <authorList>
            <person name="Zaburannyi N."/>
            <person name="Bunk B."/>
            <person name="Overmann J."/>
            <person name="Mueller R."/>
        </authorList>
    </citation>
    <scope>NUCLEOTIDE SEQUENCE [LARGE SCALE GENOMIC DNA]</scope>
    <source>
        <strain evidence="2 3">So ce26</strain>
    </source>
</reference>
<feature type="compositionally biased region" description="Basic and acidic residues" evidence="1">
    <location>
        <begin position="621"/>
        <end position="630"/>
    </location>
</feature>
<feature type="compositionally biased region" description="Basic and acidic residues" evidence="1">
    <location>
        <begin position="493"/>
        <end position="514"/>
    </location>
</feature>
<sequence>MKPPGRIAFRAARGADPAGRRRTSAAQPHRNALASAGITLFAMAAYTCGCGAEGDPPAPRAALSDEQRAVALLDPGALLPPRAETVALADAVAIASSRAGATVQAASLAELAGDLRTRLFRLDQAATDAREAMELYSAAATAFRASTEPANVERACQAERRRALLAGELARDAAVAYRELYLVSRRYAALASPAPTRTRQSAPPPRSPCLSAIAVALAQAAAYRPSGDALRALEQEGHRVEGVALALAAPVGAAALASAAPAGAASAAAPVQVTGAGAARDLVVAPRPSTAPTGPVKITAIERHGSDKGARVVVALSAPTTFEVGTLAADETAGKDARVFVDIAGGDVARDRAGDRGRRRAPAGARRRAAEGDPRGPRPRRRPVPPDLLPAGAVPDRHRREHPPAAARRQGRGRRQAGGPARRHRSGARRQRHRRGRPDRPEGEGRHARRRPPRRPAPRARAQDRDAPHARQRRLRPAGAPHRPRQRVPRRPVRVDPLQRERQRPRPRRPDLLARRAPRRRVDLLVGDRGARERRARRAHRARRRRRAGRERGRPRGPPRGRGDPVEPQRRRHGGALAPLRRAPPAGLARLARPPLPRHQGSGRQGRGLLRPRGRGHAGRAVRDRVHLEPGGRGPPRHRRFPSEDGGRHRERDPRLPRREVRGAGGPCWRRPRGAQLRSRPISRSSESRSSLASPFLMKSYAPASVAFFFISSLFE</sequence>
<feature type="compositionally biased region" description="Basic residues" evidence="1">
    <location>
        <begin position="532"/>
        <end position="559"/>
    </location>
</feature>
<feature type="compositionally biased region" description="Basic residues" evidence="1">
    <location>
        <begin position="610"/>
        <end position="620"/>
    </location>
</feature>
<feature type="compositionally biased region" description="Low complexity" evidence="1">
    <location>
        <begin position="575"/>
        <end position="609"/>
    </location>
</feature>
<feature type="compositionally biased region" description="Low complexity" evidence="1">
    <location>
        <begin position="8"/>
        <end position="17"/>
    </location>
</feature>
<feature type="region of interest" description="Disordered" evidence="1">
    <location>
        <begin position="1"/>
        <end position="29"/>
    </location>
</feature>
<evidence type="ECO:0000313" key="2">
    <source>
        <dbReference type="EMBL" id="AUX43131.1"/>
    </source>
</evidence>
<feature type="region of interest" description="Disordered" evidence="1">
    <location>
        <begin position="350"/>
        <end position="692"/>
    </location>
</feature>
<feature type="compositionally biased region" description="Basic residues" evidence="1">
    <location>
        <begin position="409"/>
        <end position="437"/>
    </location>
</feature>
<feature type="compositionally biased region" description="Basic residues" evidence="1">
    <location>
        <begin position="470"/>
        <end position="492"/>
    </location>
</feature>
<evidence type="ECO:0000256" key="1">
    <source>
        <dbReference type="SAM" id="MobiDB-lite"/>
    </source>
</evidence>
<protein>
    <submittedName>
        <fullName evidence="2">Uncharacterized protein</fullName>
    </submittedName>
</protein>
<accession>A0A2L0EV11</accession>
<organism evidence="2 3">
    <name type="scientific">Sorangium cellulosum</name>
    <name type="common">Polyangium cellulosum</name>
    <dbReference type="NCBI Taxonomy" id="56"/>
    <lineage>
        <taxon>Bacteria</taxon>
        <taxon>Pseudomonadati</taxon>
        <taxon>Myxococcota</taxon>
        <taxon>Polyangia</taxon>
        <taxon>Polyangiales</taxon>
        <taxon>Polyangiaceae</taxon>
        <taxon>Sorangium</taxon>
    </lineage>
</organism>
<feature type="compositionally biased region" description="Basic residues" evidence="1">
    <location>
        <begin position="357"/>
        <end position="367"/>
    </location>
</feature>